<gene>
    <name evidence="2" type="ORF">FN846DRAFT_888896</name>
</gene>
<dbReference type="OrthoDB" id="5401882at2759"/>
<feature type="compositionally biased region" description="Basic and acidic residues" evidence="1">
    <location>
        <begin position="255"/>
        <end position="277"/>
    </location>
</feature>
<proteinExistence type="predicted"/>
<comment type="caution">
    <text evidence="2">The sequence shown here is derived from an EMBL/GenBank/DDBJ whole genome shotgun (WGS) entry which is preliminary data.</text>
</comment>
<feature type="compositionally biased region" description="Acidic residues" evidence="1">
    <location>
        <begin position="188"/>
        <end position="204"/>
    </location>
</feature>
<sequence length="285" mass="31572">MAAPASLTLTLPHQITDRIQTARNNYAASTMTSTSIDLHTLLPDVAAVAKPHPLSHRYRHFLHKTPHTQFYAFPDCPGACTACETETPMLHKCTRCALLLCVPCRDLITSQLIRGNLRLLVSRVARWKLGFSGAMLKREAEEAQRMGACERRRRLERSDSDSSSASASSSLRLEVFNWMLWDEDDEDLESDASEDSVYDSDYEAGEAKERERESGECILVQGGGVLKMRTVEAGVKAAVVETVKLKPTQSCVADRGGKKQEKESETDGEDGGMKLEPSEMECMSL</sequence>
<evidence type="ECO:0000313" key="3">
    <source>
        <dbReference type="Proteomes" id="UP000326924"/>
    </source>
</evidence>
<evidence type="ECO:0000313" key="2">
    <source>
        <dbReference type="EMBL" id="KAA8909535.1"/>
    </source>
</evidence>
<accession>A0A5J5F1I3</accession>
<protein>
    <submittedName>
        <fullName evidence="2">Uncharacterized protein</fullName>
    </submittedName>
</protein>
<reference evidence="2 3" key="1">
    <citation type="submission" date="2019-09" db="EMBL/GenBank/DDBJ databases">
        <title>Draft genome of the ectomycorrhizal ascomycete Sphaerosporella brunnea.</title>
        <authorList>
            <consortium name="DOE Joint Genome Institute"/>
            <person name="Benucci G.M."/>
            <person name="Marozzi G."/>
            <person name="Antonielli L."/>
            <person name="Sanchez S."/>
            <person name="Marco P."/>
            <person name="Wang X."/>
            <person name="Falini L.B."/>
            <person name="Barry K."/>
            <person name="Haridas S."/>
            <person name="Lipzen A."/>
            <person name="Labutti K."/>
            <person name="Grigoriev I.V."/>
            <person name="Murat C."/>
            <person name="Martin F."/>
            <person name="Albertini E."/>
            <person name="Donnini D."/>
            <person name="Bonito G."/>
        </authorList>
    </citation>
    <scope>NUCLEOTIDE SEQUENCE [LARGE SCALE GENOMIC DNA]</scope>
    <source>
        <strain evidence="2 3">Sb_GMNB300</strain>
    </source>
</reference>
<feature type="region of interest" description="Disordered" evidence="1">
    <location>
        <begin position="188"/>
        <end position="214"/>
    </location>
</feature>
<dbReference type="AlphaFoldDB" id="A0A5J5F1I3"/>
<feature type="region of interest" description="Disordered" evidence="1">
    <location>
        <begin position="249"/>
        <end position="285"/>
    </location>
</feature>
<dbReference type="Proteomes" id="UP000326924">
    <property type="component" value="Unassembled WGS sequence"/>
</dbReference>
<name>A0A5J5F1I3_9PEZI</name>
<organism evidence="2 3">
    <name type="scientific">Sphaerosporella brunnea</name>
    <dbReference type="NCBI Taxonomy" id="1250544"/>
    <lineage>
        <taxon>Eukaryota</taxon>
        <taxon>Fungi</taxon>
        <taxon>Dikarya</taxon>
        <taxon>Ascomycota</taxon>
        <taxon>Pezizomycotina</taxon>
        <taxon>Pezizomycetes</taxon>
        <taxon>Pezizales</taxon>
        <taxon>Pyronemataceae</taxon>
        <taxon>Sphaerosporella</taxon>
    </lineage>
</organism>
<keyword evidence="3" id="KW-1185">Reference proteome</keyword>
<dbReference type="EMBL" id="VXIS01000056">
    <property type="protein sequence ID" value="KAA8909535.1"/>
    <property type="molecule type" value="Genomic_DNA"/>
</dbReference>
<feature type="compositionally biased region" description="Basic and acidic residues" evidence="1">
    <location>
        <begin position="205"/>
        <end position="214"/>
    </location>
</feature>
<evidence type="ECO:0000256" key="1">
    <source>
        <dbReference type="SAM" id="MobiDB-lite"/>
    </source>
</evidence>
<dbReference type="InParanoid" id="A0A5J5F1I3"/>